<accession>A0ACA9KDT7</accession>
<evidence type="ECO:0000313" key="1">
    <source>
        <dbReference type="EMBL" id="CAG8467306.1"/>
    </source>
</evidence>
<dbReference type="EMBL" id="CAJVPU010000970">
    <property type="protein sequence ID" value="CAG8467306.1"/>
    <property type="molecule type" value="Genomic_DNA"/>
</dbReference>
<reference evidence="1" key="1">
    <citation type="submission" date="2021-06" db="EMBL/GenBank/DDBJ databases">
        <authorList>
            <person name="Kallberg Y."/>
            <person name="Tangrot J."/>
            <person name="Rosling A."/>
        </authorList>
    </citation>
    <scope>NUCLEOTIDE SEQUENCE</scope>
    <source>
        <strain evidence="1">IL203A</strain>
    </source>
</reference>
<evidence type="ECO:0000313" key="2">
    <source>
        <dbReference type="Proteomes" id="UP000789702"/>
    </source>
</evidence>
<feature type="non-terminal residue" evidence="1">
    <location>
        <position position="1"/>
    </location>
</feature>
<dbReference type="Proteomes" id="UP000789702">
    <property type="component" value="Unassembled WGS sequence"/>
</dbReference>
<keyword evidence="2" id="KW-1185">Reference proteome</keyword>
<sequence>SWPSEGPYARFIYAYSLPNFDEWSNFSPADIAKYAKTKVVQLHPEKLKHTMPKSP</sequence>
<organism evidence="1 2">
    <name type="scientific">Dentiscutata heterogama</name>
    <dbReference type="NCBI Taxonomy" id="1316150"/>
    <lineage>
        <taxon>Eukaryota</taxon>
        <taxon>Fungi</taxon>
        <taxon>Fungi incertae sedis</taxon>
        <taxon>Mucoromycota</taxon>
        <taxon>Glomeromycotina</taxon>
        <taxon>Glomeromycetes</taxon>
        <taxon>Diversisporales</taxon>
        <taxon>Gigasporaceae</taxon>
        <taxon>Dentiscutata</taxon>
    </lineage>
</organism>
<name>A0ACA9KDT7_9GLOM</name>
<gene>
    <name evidence="1" type="ORF">DHETER_LOCUS1554</name>
</gene>
<protein>
    <submittedName>
        <fullName evidence="1">4571_t:CDS:1</fullName>
    </submittedName>
</protein>
<comment type="caution">
    <text evidence="1">The sequence shown here is derived from an EMBL/GenBank/DDBJ whole genome shotgun (WGS) entry which is preliminary data.</text>
</comment>
<proteinExistence type="predicted"/>